<keyword evidence="2" id="KW-1133">Transmembrane helix</keyword>
<keyword evidence="2" id="KW-0812">Transmembrane</keyword>
<reference evidence="3 4" key="1">
    <citation type="journal article" date="2023" name="Microorganisms">
        <title>Thiorhodovibrio frisius and Trv. litoralis spp. nov., Two Novel Members from a Clade of Fastidious Purple Sulfur Bacteria That Exhibit Unique Red-Shifted Light-Harvesting Capabilities.</title>
        <authorList>
            <person name="Methner A."/>
            <person name="Kuzyk S.B."/>
            <person name="Petersen J."/>
            <person name="Bauer S."/>
            <person name="Brinkmann H."/>
            <person name="Sichau K."/>
            <person name="Wanner G."/>
            <person name="Wolf J."/>
            <person name="Neumann-Schaal M."/>
            <person name="Henke P."/>
            <person name="Tank M."/>
            <person name="Sproer C."/>
            <person name="Bunk B."/>
            <person name="Overmann J."/>
        </authorList>
    </citation>
    <scope>NUCLEOTIDE SEQUENCE [LARGE SCALE GENOMIC DNA]</scope>
    <source>
        <strain evidence="3 4">DSM 6702</strain>
    </source>
</reference>
<dbReference type="NCBIfam" id="TIGR01300">
    <property type="entry name" value="CPA3_mnhG_phaG"/>
    <property type="match status" value="1"/>
</dbReference>
<keyword evidence="2" id="KW-0472">Membrane</keyword>
<dbReference type="EMBL" id="CP121472">
    <property type="protein sequence ID" value="WPL18632.1"/>
    <property type="molecule type" value="Genomic_DNA"/>
</dbReference>
<dbReference type="PANTHER" id="PTHR34703">
    <property type="entry name" value="ANTIPORTER SUBUNIT MNHG2-RELATED"/>
    <property type="match status" value="1"/>
</dbReference>
<name>A0ABZ0SCL3_9GAMM</name>
<dbReference type="RefSeq" id="WP_328984382.1">
    <property type="nucleotide sequence ID" value="NZ_CP121472.1"/>
</dbReference>
<evidence type="ECO:0000256" key="2">
    <source>
        <dbReference type="SAM" id="Phobius"/>
    </source>
</evidence>
<dbReference type="Proteomes" id="UP001432180">
    <property type="component" value="Chromosome"/>
</dbReference>
<dbReference type="Pfam" id="PF03334">
    <property type="entry name" value="PhaG_MnhG_YufB"/>
    <property type="match status" value="1"/>
</dbReference>
<feature type="region of interest" description="Disordered" evidence="1">
    <location>
        <begin position="99"/>
        <end position="120"/>
    </location>
</feature>
<dbReference type="InterPro" id="IPR005133">
    <property type="entry name" value="PhaG_MnhG_YufB"/>
</dbReference>
<dbReference type="PANTHER" id="PTHR34703:SF1">
    <property type="entry name" value="ANTIPORTER SUBUNIT MNHG2-RELATED"/>
    <property type="match status" value="1"/>
</dbReference>
<organism evidence="3 4">
    <name type="scientific">Thiorhodovibrio winogradskyi</name>
    <dbReference type="NCBI Taxonomy" id="77007"/>
    <lineage>
        <taxon>Bacteria</taxon>
        <taxon>Pseudomonadati</taxon>
        <taxon>Pseudomonadota</taxon>
        <taxon>Gammaproteobacteria</taxon>
        <taxon>Chromatiales</taxon>
        <taxon>Chromatiaceae</taxon>
        <taxon>Thiorhodovibrio</taxon>
    </lineage>
</organism>
<evidence type="ECO:0000313" key="4">
    <source>
        <dbReference type="Proteomes" id="UP001432180"/>
    </source>
</evidence>
<protein>
    <submittedName>
        <fullName evidence="3">Multiple resistance and pH homeostasis protein G</fullName>
    </submittedName>
</protein>
<gene>
    <name evidence="3" type="primary">mrpG_2</name>
    <name evidence="3" type="ORF">Thiowin_03712</name>
</gene>
<evidence type="ECO:0000256" key="1">
    <source>
        <dbReference type="SAM" id="MobiDB-lite"/>
    </source>
</evidence>
<evidence type="ECO:0000313" key="3">
    <source>
        <dbReference type="EMBL" id="WPL18632.1"/>
    </source>
</evidence>
<dbReference type="NCBIfam" id="NF009316">
    <property type="entry name" value="PRK12674.1-5"/>
    <property type="match status" value="1"/>
</dbReference>
<proteinExistence type="predicted"/>
<feature type="transmembrane region" description="Helical" evidence="2">
    <location>
        <begin position="69"/>
        <end position="91"/>
    </location>
</feature>
<accession>A0ABZ0SCL3</accession>
<feature type="transmembrane region" description="Helical" evidence="2">
    <location>
        <begin position="6"/>
        <end position="26"/>
    </location>
</feature>
<keyword evidence="4" id="KW-1185">Reference proteome</keyword>
<sequence>MLVEILVSAFVLIGASFALIGSIGLLRLPDFHTRLHGPTKATTLGISGMLIASGLYFSTTTEGISLHEVLVLLFLFITAPVSAHLLAKAALHRRVYSLAKQPENRPPPLTDRPSPSQGGE</sequence>